<dbReference type="Proteomes" id="UP000807469">
    <property type="component" value="Unassembled WGS sequence"/>
</dbReference>
<organism evidence="2 3">
    <name type="scientific">Pholiota conissans</name>
    <dbReference type="NCBI Taxonomy" id="109636"/>
    <lineage>
        <taxon>Eukaryota</taxon>
        <taxon>Fungi</taxon>
        <taxon>Dikarya</taxon>
        <taxon>Basidiomycota</taxon>
        <taxon>Agaricomycotina</taxon>
        <taxon>Agaricomycetes</taxon>
        <taxon>Agaricomycetidae</taxon>
        <taxon>Agaricales</taxon>
        <taxon>Agaricineae</taxon>
        <taxon>Strophariaceae</taxon>
        <taxon>Pholiota</taxon>
    </lineage>
</organism>
<evidence type="ECO:0000313" key="3">
    <source>
        <dbReference type="Proteomes" id="UP000807469"/>
    </source>
</evidence>
<protein>
    <submittedName>
        <fullName evidence="2">Uncharacterized protein</fullName>
    </submittedName>
</protein>
<dbReference type="AlphaFoldDB" id="A0A9P6CQ81"/>
<feature type="compositionally biased region" description="Basic residues" evidence="1">
    <location>
        <begin position="84"/>
        <end position="97"/>
    </location>
</feature>
<keyword evidence="3" id="KW-1185">Reference proteome</keyword>
<feature type="region of interest" description="Disordered" evidence="1">
    <location>
        <begin position="51"/>
        <end position="106"/>
    </location>
</feature>
<comment type="caution">
    <text evidence="2">The sequence shown here is derived from an EMBL/GenBank/DDBJ whole genome shotgun (WGS) entry which is preliminary data.</text>
</comment>
<name>A0A9P6CQ81_9AGAR</name>
<evidence type="ECO:0000313" key="2">
    <source>
        <dbReference type="EMBL" id="KAF9474787.1"/>
    </source>
</evidence>
<reference evidence="2" key="1">
    <citation type="submission" date="2020-11" db="EMBL/GenBank/DDBJ databases">
        <authorList>
            <consortium name="DOE Joint Genome Institute"/>
            <person name="Ahrendt S."/>
            <person name="Riley R."/>
            <person name="Andreopoulos W."/>
            <person name="Labutti K."/>
            <person name="Pangilinan J."/>
            <person name="Ruiz-Duenas F.J."/>
            <person name="Barrasa J.M."/>
            <person name="Sanchez-Garcia M."/>
            <person name="Camarero S."/>
            <person name="Miyauchi S."/>
            <person name="Serrano A."/>
            <person name="Linde D."/>
            <person name="Babiker R."/>
            <person name="Drula E."/>
            <person name="Ayuso-Fernandez I."/>
            <person name="Pacheco R."/>
            <person name="Padilla G."/>
            <person name="Ferreira P."/>
            <person name="Barriuso J."/>
            <person name="Kellner H."/>
            <person name="Castanera R."/>
            <person name="Alfaro M."/>
            <person name="Ramirez L."/>
            <person name="Pisabarro A.G."/>
            <person name="Kuo A."/>
            <person name="Tritt A."/>
            <person name="Lipzen A."/>
            <person name="He G."/>
            <person name="Yan M."/>
            <person name="Ng V."/>
            <person name="Cullen D."/>
            <person name="Martin F."/>
            <person name="Rosso M.-N."/>
            <person name="Henrissat B."/>
            <person name="Hibbett D."/>
            <person name="Martinez A.T."/>
            <person name="Grigoriev I.V."/>
        </authorList>
    </citation>
    <scope>NUCLEOTIDE SEQUENCE</scope>
    <source>
        <strain evidence="2">CIRM-BRFM 674</strain>
    </source>
</reference>
<evidence type="ECO:0000256" key="1">
    <source>
        <dbReference type="SAM" id="MobiDB-lite"/>
    </source>
</evidence>
<proteinExistence type="predicted"/>
<dbReference type="EMBL" id="MU155362">
    <property type="protein sequence ID" value="KAF9474787.1"/>
    <property type="molecule type" value="Genomic_DNA"/>
</dbReference>
<sequence>MVNPIIIRLSIFHRYSEGFRDSFSSSSPVPYLQRSDRLAVRDAAQLLSPPQVPVLTAHHSVGKERSTRHTRRHTPRSPSSSSKKPTRHPKSPPRKRGPYLNENQRERWLSNSPDVEAYTQDWFKCARCHGVFKADVRGKAKYQFWSAMKKHMATVNCRGLYLRIHEEVGN</sequence>
<accession>A0A9P6CQ81</accession>
<gene>
    <name evidence="2" type="ORF">BDN70DRAFT_959339</name>
</gene>